<sequence>MARMSRDCEVIVIALGAQEVMEPLTRPDAHREWHQCFEPIPGMDAWAIDFWRRNWTGLLPHLEQMPWPFPQSVQVLLRDQDDDCFGLWMLHEGRLKEVPLPCTVREADDLAPLGSVLTRTDRGGCSAV</sequence>
<organism evidence="1 2">
    <name type="scientific">Streptomyces griseoluteus</name>
    <dbReference type="NCBI Taxonomy" id="29306"/>
    <lineage>
        <taxon>Bacteria</taxon>
        <taxon>Bacillati</taxon>
        <taxon>Actinomycetota</taxon>
        <taxon>Actinomycetes</taxon>
        <taxon>Kitasatosporales</taxon>
        <taxon>Streptomycetaceae</taxon>
        <taxon>Streptomyces</taxon>
    </lineage>
</organism>
<comment type="caution">
    <text evidence="1">The sequence shown here is derived from an EMBL/GenBank/DDBJ whole genome shotgun (WGS) entry which is preliminary data.</text>
</comment>
<dbReference type="EMBL" id="SRRU01000006">
    <property type="protein sequence ID" value="TGN82559.1"/>
    <property type="molecule type" value="Genomic_DNA"/>
</dbReference>
<gene>
    <name evidence="1" type="ORF">E5082_19365</name>
</gene>
<evidence type="ECO:0000313" key="1">
    <source>
        <dbReference type="EMBL" id="TGN82559.1"/>
    </source>
</evidence>
<dbReference type="AlphaFoldDB" id="A0A4Z1DGZ8"/>
<reference evidence="1 2" key="1">
    <citation type="submission" date="2019-04" db="EMBL/GenBank/DDBJ databases">
        <title>Streptomyces sp. nov. Bv016 isolated from bark of Buahinia variegata.</title>
        <authorList>
            <person name="Kanchanasin P."/>
            <person name="Tanasupawat S."/>
            <person name="Yuki M."/>
            <person name="Kudo T."/>
        </authorList>
    </citation>
    <scope>NUCLEOTIDE SEQUENCE [LARGE SCALE GENOMIC DNA]</scope>
    <source>
        <strain evidence="1 2">JCM 4765</strain>
    </source>
</reference>
<name>A0A4Z1DGZ8_STRGP</name>
<protein>
    <submittedName>
        <fullName evidence="1">Uncharacterized protein</fullName>
    </submittedName>
</protein>
<keyword evidence="2" id="KW-1185">Reference proteome</keyword>
<proteinExistence type="predicted"/>
<evidence type="ECO:0000313" key="2">
    <source>
        <dbReference type="Proteomes" id="UP000298513"/>
    </source>
</evidence>
<accession>A0A4Z1DGZ8</accession>
<dbReference type="Proteomes" id="UP000298513">
    <property type="component" value="Unassembled WGS sequence"/>
</dbReference>